<evidence type="ECO:0000256" key="2">
    <source>
        <dbReference type="ARBA" id="ARBA00023125"/>
    </source>
</evidence>
<dbReference type="Gene3D" id="1.10.10.10">
    <property type="entry name" value="Winged helix-like DNA-binding domain superfamily/Winged helix DNA-binding domain"/>
    <property type="match status" value="1"/>
</dbReference>
<keyword evidence="2" id="KW-0238">DNA-binding</keyword>
<dbReference type="SMART" id="SM00347">
    <property type="entry name" value="HTH_MARR"/>
    <property type="match status" value="1"/>
</dbReference>
<keyword evidence="3" id="KW-0804">Transcription</keyword>
<dbReference type="EMBL" id="DVIU01000093">
    <property type="protein sequence ID" value="HIS35880.1"/>
    <property type="molecule type" value="Genomic_DNA"/>
</dbReference>
<dbReference type="AlphaFoldDB" id="A0A9D1EYK6"/>
<reference evidence="5" key="1">
    <citation type="submission" date="2020-10" db="EMBL/GenBank/DDBJ databases">
        <authorList>
            <person name="Gilroy R."/>
        </authorList>
    </citation>
    <scope>NUCLEOTIDE SEQUENCE</scope>
    <source>
        <strain evidence="5">6276</strain>
    </source>
</reference>
<accession>A0A9D1EYK6</accession>
<evidence type="ECO:0000259" key="4">
    <source>
        <dbReference type="PROSITE" id="PS50995"/>
    </source>
</evidence>
<evidence type="ECO:0000256" key="1">
    <source>
        <dbReference type="ARBA" id="ARBA00023015"/>
    </source>
</evidence>
<evidence type="ECO:0000313" key="5">
    <source>
        <dbReference type="EMBL" id="HIS35880.1"/>
    </source>
</evidence>
<proteinExistence type="predicted"/>
<dbReference type="InterPro" id="IPR000835">
    <property type="entry name" value="HTH_MarR-typ"/>
</dbReference>
<organism evidence="5 6">
    <name type="scientific">Candidatus Scatousia excrementigallinarum</name>
    <dbReference type="NCBI Taxonomy" id="2840935"/>
    <lineage>
        <taxon>Bacteria</taxon>
        <taxon>Candidatus Scatousia</taxon>
    </lineage>
</organism>
<dbReference type="Proteomes" id="UP000823928">
    <property type="component" value="Unassembled WGS sequence"/>
</dbReference>
<dbReference type="SUPFAM" id="SSF46785">
    <property type="entry name" value="Winged helix' DNA-binding domain"/>
    <property type="match status" value="1"/>
</dbReference>
<evidence type="ECO:0000313" key="6">
    <source>
        <dbReference type="Proteomes" id="UP000823928"/>
    </source>
</evidence>
<dbReference type="PROSITE" id="PS50995">
    <property type="entry name" value="HTH_MARR_2"/>
    <property type="match status" value="1"/>
</dbReference>
<name>A0A9D1EYK6_9BACT</name>
<evidence type="ECO:0000256" key="3">
    <source>
        <dbReference type="ARBA" id="ARBA00023163"/>
    </source>
</evidence>
<dbReference type="GO" id="GO:0003700">
    <property type="term" value="F:DNA-binding transcription factor activity"/>
    <property type="evidence" value="ECO:0007669"/>
    <property type="project" value="InterPro"/>
</dbReference>
<dbReference type="GO" id="GO:0003677">
    <property type="term" value="F:DNA binding"/>
    <property type="evidence" value="ECO:0007669"/>
    <property type="project" value="UniProtKB-KW"/>
</dbReference>
<comment type="caution">
    <text evidence="5">The sequence shown here is derived from an EMBL/GenBank/DDBJ whole genome shotgun (WGS) entry which is preliminary data.</text>
</comment>
<dbReference type="PANTHER" id="PTHR42756:SF1">
    <property type="entry name" value="TRANSCRIPTIONAL REPRESSOR OF EMRAB OPERON"/>
    <property type="match status" value="1"/>
</dbReference>
<gene>
    <name evidence="5" type="ORF">IAC10_04540</name>
</gene>
<feature type="domain" description="HTH marR-type" evidence="4">
    <location>
        <begin position="8"/>
        <end position="142"/>
    </location>
</feature>
<keyword evidence="1" id="KW-0805">Transcription regulation</keyword>
<protein>
    <submittedName>
        <fullName evidence="5">Winged helix-turn-helix transcriptional regulator</fullName>
    </submittedName>
</protein>
<sequence>MEQLELLKSRIGMKLVRIGKMTRAIATQKFTAKNFEITPEQLTVLAALIDHDGMYQRQIGAITLKDRPNITRILKILEKMELVTKKADVNGRKIQKIFITEKGKAVFEKVIPTALELWQKTIQGVPEDELRITLKVLQQFKENLEEDLNIQI</sequence>
<dbReference type="InterPro" id="IPR036390">
    <property type="entry name" value="WH_DNA-bd_sf"/>
</dbReference>
<dbReference type="Pfam" id="PF12802">
    <property type="entry name" value="MarR_2"/>
    <property type="match status" value="1"/>
</dbReference>
<dbReference type="InterPro" id="IPR036388">
    <property type="entry name" value="WH-like_DNA-bd_sf"/>
</dbReference>
<dbReference type="PANTHER" id="PTHR42756">
    <property type="entry name" value="TRANSCRIPTIONAL REGULATOR, MARR"/>
    <property type="match status" value="1"/>
</dbReference>
<reference evidence="5" key="2">
    <citation type="journal article" date="2021" name="PeerJ">
        <title>Extensive microbial diversity within the chicken gut microbiome revealed by metagenomics and culture.</title>
        <authorList>
            <person name="Gilroy R."/>
            <person name="Ravi A."/>
            <person name="Getino M."/>
            <person name="Pursley I."/>
            <person name="Horton D.L."/>
            <person name="Alikhan N.F."/>
            <person name="Baker D."/>
            <person name="Gharbi K."/>
            <person name="Hall N."/>
            <person name="Watson M."/>
            <person name="Adriaenssens E.M."/>
            <person name="Foster-Nyarko E."/>
            <person name="Jarju S."/>
            <person name="Secka A."/>
            <person name="Antonio M."/>
            <person name="Oren A."/>
            <person name="Chaudhuri R.R."/>
            <person name="La Ragione R."/>
            <person name="Hildebrand F."/>
            <person name="Pallen M.J."/>
        </authorList>
    </citation>
    <scope>NUCLEOTIDE SEQUENCE</scope>
    <source>
        <strain evidence="5">6276</strain>
    </source>
</reference>